<dbReference type="InterPro" id="IPR057654">
    <property type="entry name" value="Znf-CCCH_tandem"/>
</dbReference>
<dbReference type="PROSITE" id="PS50103">
    <property type="entry name" value="ZF_C3H1"/>
    <property type="match status" value="1"/>
</dbReference>
<evidence type="ECO:0000256" key="1">
    <source>
        <dbReference type="ARBA" id="ARBA00022723"/>
    </source>
</evidence>
<proteinExistence type="predicted"/>
<evidence type="ECO:0000256" key="5">
    <source>
        <dbReference type="SAM" id="Coils"/>
    </source>
</evidence>
<keyword evidence="2 4" id="KW-0863">Zinc-finger</keyword>
<reference evidence="8" key="1">
    <citation type="journal article" date="2020" name="bioRxiv">
        <title>Genomic and phenotypic heterogeneity of clinical isolates of the human pathogens Aspergillus fumigatus, Aspergillus lentulus and Aspergillus fumigatiaffinis.</title>
        <authorList>
            <person name="dos Santos R.A.C."/>
            <person name="Steenwyk J.L."/>
            <person name="Rivero-Menendez O."/>
            <person name="Mead M.E."/>
            <person name="Silva L.P."/>
            <person name="Bastos R.W."/>
            <person name="Alastruey-Izquierdo A."/>
            <person name="Goldman G.H."/>
            <person name="Rokas A."/>
        </authorList>
    </citation>
    <scope>NUCLEOTIDE SEQUENCE</scope>
    <source>
        <strain evidence="8">CNM-CM6805</strain>
    </source>
</reference>
<dbReference type="SUPFAM" id="SSF90229">
    <property type="entry name" value="CCCH zinc finger"/>
    <property type="match status" value="1"/>
</dbReference>
<dbReference type="InterPro" id="IPR000571">
    <property type="entry name" value="Znf_CCCH"/>
</dbReference>
<dbReference type="Pfam" id="PF25540">
    <property type="entry name" value="DUF7923"/>
    <property type="match status" value="1"/>
</dbReference>
<keyword evidence="9" id="KW-1185">Reference proteome</keyword>
<reference evidence="8" key="2">
    <citation type="submission" date="2020-04" db="EMBL/GenBank/DDBJ databases">
        <authorList>
            <person name="Santos R.A.C."/>
            <person name="Steenwyk J.L."/>
            <person name="Rivero-Menendez O."/>
            <person name="Mead M.E."/>
            <person name="Silva L.P."/>
            <person name="Bastos R.W."/>
            <person name="Alastruey-Izquierdo A."/>
            <person name="Goldman G.H."/>
            <person name="Rokas A."/>
        </authorList>
    </citation>
    <scope>NUCLEOTIDE SEQUENCE</scope>
    <source>
        <strain evidence="8">CNM-CM6805</strain>
    </source>
</reference>
<dbReference type="Gene3D" id="6.10.250.3220">
    <property type="match status" value="1"/>
</dbReference>
<evidence type="ECO:0000256" key="6">
    <source>
        <dbReference type="SAM" id="MobiDB-lite"/>
    </source>
</evidence>
<feature type="zinc finger region" description="C3H1-type" evidence="4">
    <location>
        <begin position="617"/>
        <end position="645"/>
    </location>
</feature>
<dbReference type="PANTHER" id="PTHR37543">
    <property type="entry name" value="CCCH ZINC FINGER DNA BINDING PROTEIN (AFU_ORTHOLOGUE AFUA_5G12760)"/>
    <property type="match status" value="1"/>
</dbReference>
<sequence length="707" mass="78326">MDPSALDLLICSTCGVQYDATSGLKSCKICDDPRQYVPPSGQSWTTLRSLQASPVEYRNVFTADPENPNLISIQTVPKFAIGQRAFLCLDRNGSGNVLWDCITYLDDETIRHINSLGGIRAIVISHPHYFSTSIQWADAFNCDLYISVEDEEWVANRGDGHRLKLWEGKRLSLPSHAHDSAQPGDETSDFVAIKTGGHFPGSSVLWWKSARKLLIADTIMIVPSGLYRVDRPAGTVSYAFMWSYPNYIPLPPDDVHGIWKAIEDIDFEDTHGAFTGQDARGNNVKRRYGDVCVVEDSKDKIIMDLFAYIEDLTKELRDGRDEVDNRKRLIASFKEENRNLENMLEDMRRAQAKLSFVSVLVDGDGMNFHGNLVKDGKHGGLEAARLLIQAVQDHIQKVDPEAPPNISCKIRVFANVAGLTEAYRNNNILSAGESLTSFIQGFNQENALCDFVEAGNGKECADVKLRALFEQDIIDVHCRRIIFCASADNSHARVLSAHRGSKRISLVKGPPFAQEMEELAAGFKTDSFENVFMSSKLKTTRRVSFSATNTAITPPRTPTPNYASAAKATPPTQPSPLVVNSPVHGASKLRPSVCVNSRGQRVDHPLRYSSKENVETLKRRKLCNKFHLLGSCPYGNNCTHKHGPSLSATEITDLTHIARLSVCPNGIFCHDVTCVCGHRCPQKDCSGRGCKFPDSMHGVDTDIVKTI</sequence>
<dbReference type="AlphaFoldDB" id="A0A8H4GJB5"/>
<evidence type="ECO:0000313" key="9">
    <source>
        <dbReference type="Proteomes" id="UP000653565"/>
    </source>
</evidence>
<gene>
    <name evidence="8" type="ORF">CNMCM6805_000313</name>
</gene>
<dbReference type="SUPFAM" id="SSF56281">
    <property type="entry name" value="Metallo-hydrolase/oxidoreductase"/>
    <property type="match status" value="1"/>
</dbReference>
<evidence type="ECO:0000256" key="3">
    <source>
        <dbReference type="ARBA" id="ARBA00022833"/>
    </source>
</evidence>
<protein>
    <recommendedName>
        <fullName evidence="7">C3H1-type domain-containing protein</fullName>
    </recommendedName>
</protein>
<accession>A0A8H4GJB5</accession>
<comment type="caution">
    <text evidence="8">The sequence shown here is derived from an EMBL/GenBank/DDBJ whole genome shotgun (WGS) entry which is preliminary data.</text>
</comment>
<feature type="region of interest" description="Disordered" evidence="6">
    <location>
        <begin position="550"/>
        <end position="576"/>
    </location>
</feature>
<dbReference type="InterPro" id="IPR036855">
    <property type="entry name" value="Znf_CCCH_sf"/>
</dbReference>
<feature type="coiled-coil region" evidence="5">
    <location>
        <begin position="309"/>
        <end position="353"/>
    </location>
</feature>
<dbReference type="GO" id="GO:0008270">
    <property type="term" value="F:zinc ion binding"/>
    <property type="evidence" value="ECO:0007669"/>
    <property type="project" value="UniProtKB-KW"/>
</dbReference>
<dbReference type="Proteomes" id="UP000653565">
    <property type="component" value="Unassembled WGS sequence"/>
</dbReference>
<evidence type="ECO:0000313" key="8">
    <source>
        <dbReference type="EMBL" id="KAF4231081.1"/>
    </source>
</evidence>
<evidence type="ECO:0000256" key="4">
    <source>
        <dbReference type="PROSITE-ProRule" id="PRU00723"/>
    </source>
</evidence>
<dbReference type="SMART" id="SM00356">
    <property type="entry name" value="ZnF_C3H1"/>
    <property type="match status" value="1"/>
</dbReference>
<dbReference type="Pfam" id="PF25542">
    <property type="entry name" value="zf-CCCH_12"/>
    <property type="match status" value="1"/>
</dbReference>
<feature type="domain" description="C3H1-type" evidence="7">
    <location>
        <begin position="617"/>
        <end position="645"/>
    </location>
</feature>
<dbReference type="EMBL" id="JAAAPX010000108">
    <property type="protein sequence ID" value="KAF4231081.1"/>
    <property type="molecule type" value="Genomic_DNA"/>
</dbReference>
<dbReference type="InterPro" id="IPR057683">
    <property type="entry name" value="DUF7923"/>
</dbReference>
<dbReference type="Pfam" id="PF25543">
    <property type="entry name" value="zf-CCCH_tandem"/>
    <property type="match status" value="1"/>
</dbReference>
<dbReference type="InterPro" id="IPR036866">
    <property type="entry name" value="RibonucZ/Hydroxyglut_hydro"/>
</dbReference>
<dbReference type="Gene3D" id="3.60.15.10">
    <property type="entry name" value="Ribonuclease Z/Hydroxyacylglutathione hydrolase-like"/>
    <property type="match status" value="1"/>
</dbReference>
<dbReference type="OrthoDB" id="2270193at2759"/>
<dbReference type="PANTHER" id="PTHR37543:SF1">
    <property type="entry name" value="CCCH ZINC FINGER DNA BINDING PROTEIN (AFU_ORTHOLOGUE AFUA_5G12760)"/>
    <property type="match status" value="1"/>
</dbReference>
<organism evidence="8 9">
    <name type="scientific">Aspergillus fumigatiaffinis</name>
    <dbReference type="NCBI Taxonomy" id="340414"/>
    <lineage>
        <taxon>Eukaryota</taxon>
        <taxon>Fungi</taxon>
        <taxon>Dikarya</taxon>
        <taxon>Ascomycota</taxon>
        <taxon>Pezizomycotina</taxon>
        <taxon>Eurotiomycetes</taxon>
        <taxon>Eurotiomycetidae</taxon>
        <taxon>Eurotiales</taxon>
        <taxon>Aspergillaceae</taxon>
        <taxon>Aspergillus</taxon>
        <taxon>Aspergillus subgen. Fumigati</taxon>
    </lineage>
</organism>
<name>A0A8H4GJB5_9EURO</name>
<evidence type="ECO:0000259" key="7">
    <source>
        <dbReference type="PROSITE" id="PS50103"/>
    </source>
</evidence>
<keyword evidence="1 4" id="KW-0479">Metal-binding</keyword>
<keyword evidence="3 4" id="KW-0862">Zinc</keyword>
<evidence type="ECO:0000256" key="2">
    <source>
        <dbReference type="ARBA" id="ARBA00022771"/>
    </source>
</evidence>
<keyword evidence="5" id="KW-0175">Coiled coil</keyword>